<keyword evidence="30" id="KW-1185">Reference proteome</keyword>
<comment type="subcellular location">
    <subcellularLocation>
        <location evidence="2">Basolateral cell membrane</location>
        <topology evidence="2">Multi-pass membrane protein</topology>
    </subcellularLocation>
    <subcellularLocation>
        <location evidence="3">Cytoplasmic vesicle</location>
        <location evidence="3">Secretory vesicle membrane</location>
        <topology evidence="3">Multi-pass membrane protein</topology>
    </subcellularLocation>
    <subcellularLocation>
        <location evidence="1">Cytoplasmic vesicle</location>
        <location evidence="1">Secretory vesicle</location>
        <location evidence="1">Synaptic vesicle membrane</location>
    </subcellularLocation>
    <subcellularLocation>
        <location evidence="4">Lysosome membrane</location>
    </subcellularLocation>
</comment>
<feature type="domain" description="Major facilitator superfamily (MFS) profile" evidence="28">
    <location>
        <begin position="39"/>
        <end position="485"/>
    </location>
</feature>
<dbReference type="GO" id="GO:0016323">
    <property type="term" value="C:basolateral plasma membrane"/>
    <property type="evidence" value="ECO:0007669"/>
    <property type="project" value="UniProtKB-SubCell"/>
</dbReference>
<keyword evidence="6" id="KW-1003">Cell membrane</keyword>
<evidence type="ECO:0000256" key="12">
    <source>
        <dbReference type="ARBA" id="ARBA00023180"/>
    </source>
</evidence>
<feature type="transmembrane region" description="Helical" evidence="27">
    <location>
        <begin position="1070"/>
        <end position="1090"/>
    </location>
</feature>
<evidence type="ECO:0000256" key="21">
    <source>
        <dbReference type="ARBA" id="ARBA00056891"/>
    </source>
</evidence>
<comment type="catalytic activity">
    <reaction evidence="16">
        <text>L-aspartate(out) = L-aspartate(in)</text>
        <dbReference type="Rhea" id="RHEA:66332"/>
        <dbReference type="ChEBI" id="CHEBI:29991"/>
    </reaction>
    <physiologicalReaction direction="left-to-right" evidence="16">
        <dbReference type="Rhea" id="RHEA:66333"/>
    </physiologicalReaction>
</comment>
<feature type="transmembrane region" description="Helical" evidence="27">
    <location>
        <begin position="38"/>
        <end position="58"/>
    </location>
</feature>
<keyword evidence="14" id="KW-0968">Cytoplasmic vesicle</keyword>
<dbReference type="SUPFAM" id="SSF103473">
    <property type="entry name" value="MFS general substrate transporter"/>
    <property type="match status" value="2"/>
</dbReference>
<protein>
    <recommendedName>
        <fullName evidence="22">Sialin</fullName>
    </recommendedName>
    <alternativeName>
        <fullName evidence="25">H(+)/nitrate cotransporter</fullName>
    </alternativeName>
    <alternativeName>
        <fullName evidence="23">H(+)/sialic acid cotransporter</fullName>
    </alternativeName>
    <alternativeName>
        <fullName evidence="24">Vesicular excitatory amino acid transporter</fullName>
    </alternativeName>
</protein>
<evidence type="ECO:0000313" key="30">
    <source>
        <dbReference type="Proteomes" id="UP001497382"/>
    </source>
</evidence>
<evidence type="ECO:0000256" key="14">
    <source>
        <dbReference type="ARBA" id="ARBA00023329"/>
    </source>
</evidence>
<feature type="transmembrane region" description="Helical" evidence="27">
    <location>
        <begin position="975"/>
        <end position="996"/>
    </location>
</feature>
<feature type="transmembrane region" description="Helical" evidence="27">
    <location>
        <begin position="423"/>
        <end position="449"/>
    </location>
</feature>
<keyword evidence="8" id="KW-0769">Symport</keyword>
<organism evidence="29 30">
    <name type="scientific">Larinioides sclopetarius</name>
    <dbReference type="NCBI Taxonomy" id="280406"/>
    <lineage>
        <taxon>Eukaryota</taxon>
        <taxon>Metazoa</taxon>
        <taxon>Ecdysozoa</taxon>
        <taxon>Arthropoda</taxon>
        <taxon>Chelicerata</taxon>
        <taxon>Arachnida</taxon>
        <taxon>Araneae</taxon>
        <taxon>Araneomorphae</taxon>
        <taxon>Entelegynae</taxon>
        <taxon>Araneoidea</taxon>
        <taxon>Araneidae</taxon>
        <taxon>Larinioides</taxon>
    </lineage>
</organism>
<evidence type="ECO:0000256" key="7">
    <source>
        <dbReference type="ARBA" id="ARBA00022692"/>
    </source>
</evidence>
<dbReference type="Pfam" id="PF07690">
    <property type="entry name" value="MFS_1"/>
    <property type="match status" value="2"/>
</dbReference>
<feature type="transmembrane region" description="Helical" evidence="27">
    <location>
        <begin position="785"/>
        <end position="803"/>
    </location>
</feature>
<evidence type="ECO:0000256" key="4">
    <source>
        <dbReference type="ARBA" id="ARBA00004656"/>
    </source>
</evidence>
<evidence type="ECO:0000256" key="15">
    <source>
        <dbReference type="ARBA" id="ARBA00050101"/>
    </source>
</evidence>
<evidence type="ECO:0000259" key="28">
    <source>
        <dbReference type="PROSITE" id="PS50850"/>
    </source>
</evidence>
<feature type="transmembrane region" description="Helical" evidence="27">
    <location>
        <begin position="227"/>
        <end position="250"/>
    </location>
</feature>
<feature type="transmembrane region" description="Helical" evidence="27">
    <location>
        <begin position="330"/>
        <end position="351"/>
    </location>
</feature>
<evidence type="ECO:0000256" key="16">
    <source>
        <dbReference type="ARBA" id="ARBA00050554"/>
    </source>
</evidence>
<evidence type="ECO:0000256" key="13">
    <source>
        <dbReference type="ARBA" id="ARBA00023228"/>
    </source>
</evidence>
<dbReference type="Proteomes" id="UP001497382">
    <property type="component" value="Unassembled WGS sequence"/>
</dbReference>
<dbReference type="GO" id="GO:0030672">
    <property type="term" value="C:synaptic vesicle membrane"/>
    <property type="evidence" value="ECO:0007669"/>
    <property type="project" value="UniProtKB-SubCell"/>
</dbReference>
<evidence type="ECO:0000256" key="10">
    <source>
        <dbReference type="ARBA" id="ARBA00023018"/>
    </source>
</evidence>
<comment type="catalytic activity">
    <reaction evidence="19">
        <text>L-glutamate(out) = L-glutamate(in)</text>
        <dbReference type="Rhea" id="RHEA:66336"/>
        <dbReference type="ChEBI" id="CHEBI:29985"/>
    </reaction>
    <physiologicalReaction direction="left-to-right" evidence="19">
        <dbReference type="Rhea" id="RHEA:66337"/>
    </physiologicalReaction>
</comment>
<evidence type="ECO:0000256" key="27">
    <source>
        <dbReference type="SAM" id="Phobius"/>
    </source>
</evidence>
<evidence type="ECO:0000256" key="22">
    <source>
        <dbReference type="ARBA" id="ARBA00069713"/>
    </source>
</evidence>
<sequence length="1168" mass="129465">MTMERILGNSNVEGGYSEKIPILGRERRECCLGCQKRWLLVLLGFFGFVNVYAMRVNLSVAMVAMVRKQHRTDDTHAGIACFELLKHQPNSSSSSSNSDGDFDWDASTQSIILGSFFYGYVITQIPGGFFAEKYGAKWLYGIGVFITSVFTLLTPYAAVLGVWPLVIVRAIEGLGEGVTFPAMNALIGRWAPKNERSRMAAIVYNGSAVGNVVSFALSGIISDTLGWPSIFYIFGILGVVWTFFWLFLVYETPELHPCITEEEIKHIRLGQDSSGVWKTPSVPWKAILASRFLWALVITHFGQNWGYYTLLTELPTYLAQILHFNIKQNGVLSAFPYLMQACLAIFSSFIADRLRTSGRFRINTIRKWFNSIAFFSPALCIGLVAYVGCQPTVIIVLLAVSVGLNGFMHSGFNVTHVDMSPEFAGTLMGITNCIANLTGFLAPAYVGFIVKGGQTLNNWKIVFLTTSAVYVVTGLVYNFFCTAELQPWGTARPTERRSGDEQDDNIRTTIIDNPRKVFLMTIASLYGLYEDLMPLDVKFYDHPLPSEVKHRIRLLLLGKNVDDIPFSSATNTLPCEDKSLLTTELLVHMSPDLNECGNQSEIQEITTNEVSSSELTAIVDSSECLNDFSPDCSTEGLKYLAGYIAHKCRKYDRSLAIPSGRSLAISSKEKTWIEVLSRGGRLIPTDEWFEQIKKFEETFIEMHVLPARYVFALLGFFGFFNVYAMRVNLSVAIIAMVKPSNNSNNTVVEGNIACHELLEDINYENSSLSKSVPGGMFAEKYGAKWLFGGGMLLTSLFTLLTPIAARWNIWALVAARVIEGLGEGVAFPAMNTLIGQWAPKLERSRMGSFIYTGSNIGTVVTLAVSGVLSDKVGWPAVFYIFGGLGCVWFILWAILVFETPEVHPKISKEELDLIREGRENKTRPPTPWKSILTSIPLWALVIAHTGQSWGFYTFFIQMPMYLSNILHFDLNKNGVLSALPNLMLSLISIVVSILADKLRKSGKLRITVIRKIFNTIGFVGPALCLIAVSFSGCRPTLIVALLSLGMGLNGFAYSGFIVTHVDMSPDFAGTLYGITNFFSNFTGFLVPAYVGWIMQKGQTVENWAIVFITASIVLSAAAIVYDAFCSAELQPWGVDEKSNKDEINGNARTAKKEEFPLENDPYSCSSKL</sequence>
<dbReference type="FunFam" id="1.20.1250.20:FF:000067">
    <property type="entry name" value="sialin isoform X2"/>
    <property type="match status" value="2"/>
</dbReference>
<evidence type="ECO:0000256" key="18">
    <source>
        <dbReference type="ARBA" id="ARBA00051403"/>
    </source>
</evidence>
<dbReference type="GO" id="GO:0006820">
    <property type="term" value="P:monoatomic anion transport"/>
    <property type="evidence" value="ECO:0007669"/>
    <property type="project" value="TreeGrafter"/>
</dbReference>
<evidence type="ECO:0000256" key="20">
    <source>
        <dbReference type="ARBA" id="ARBA00051612"/>
    </source>
</evidence>
<feature type="transmembrane region" description="Helical" evidence="27">
    <location>
        <begin position="111"/>
        <end position="131"/>
    </location>
</feature>
<feature type="transmembrane region" description="Helical" evidence="27">
    <location>
        <begin position="461"/>
        <end position="480"/>
    </location>
</feature>
<feature type="transmembrane region" description="Helical" evidence="27">
    <location>
        <begin position="199"/>
        <end position="221"/>
    </location>
</feature>
<evidence type="ECO:0000256" key="11">
    <source>
        <dbReference type="ARBA" id="ARBA00023136"/>
    </source>
</evidence>
<feature type="transmembrane region" description="Helical" evidence="27">
    <location>
        <begin position="809"/>
        <end position="829"/>
    </location>
</feature>
<feature type="transmembrane region" description="Helical" evidence="27">
    <location>
        <begin position="709"/>
        <end position="729"/>
    </location>
</feature>
<comment type="catalytic activity">
    <reaction evidence="18">
        <text>N-acetyl-L-aspartyl-L-glutamate(out) = N-acetyl-L-aspartyl-L-glutamate(in)</text>
        <dbReference type="Rhea" id="RHEA:72599"/>
        <dbReference type="ChEBI" id="CHEBI:76931"/>
    </reaction>
    <physiologicalReaction direction="left-to-right" evidence="18">
        <dbReference type="Rhea" id="RHEA:72600"/>
    </physiologicalReaction>
</comment>
<feature type="domain" description="Major facilitator superfamily (MFS) profile" evidence="28">
    <location>
        <begin position="707"/>
        <end position="1128"/>
    </location>
</feature>
<keyword evidence="7 27" id="KW-0812">Transmembrane</keyword>
<evidence type="ECO:0000256" key="5">
    <source>
        <dbReference type="ARBA" id="ARBA00022448"/>
    </source>
</evidence>
<feature type="transmembrane region" description="Helical" evidence="27">
    <location>
        <begin position="1008"/>
        <end position="1030"/>
    </location>
</feature>
<dbReference type="CDD" id="cd17318">
    <property type="entry name" value="MFS_SLC17"/>
    <property type="match status" value="2"/>
</dbReference>
<dbReference type="PANTHER" id="PTHR11662">
    <property type="entry name" value="SOLUTE CARRIER FAMILY 17"/>
    <property type="match status" value="1"/>
</dbReference>
<dbReference type="EMBL" id="CAXIEN010000141">
    <property type="protein sequence ID" value="CAL1281266.1"/>
    <property type="molecule type" value="Genomic_DNA"/>
</dbReference>
<comment type="function">
    <text evidence="21">Receptor for CM101, a polysaccharide produced by group B Streptococcus with antipathoangiogenic properties.</text>
</comment>
<feature type="transmembrane region" description="Helical" evidence="27">
    <location>
        <begin position="1102"/>
        <end position="1121"/>
    </location>
</feature>
<keyword evidence="13" id="KW-0458">Lysosome</keyword>
<evidence type="ECO:0000256" key="9">
    <source>
        <dbReference type="ARBA" id="ARBA00022989"/>
    </source>
</evidence>
<name>A0AAV2AB90_9ARAC</name>
<dbReference type="InterPro" id="IPR011701">
    <property type="entry name" value="MFS"/>
</dbReference>
<proteinExistence type="predicted"/>
<comment type="catalytic activity">
    <reaction evidence="15">
        <text>2 nitrate(out) + H(+)(out) = 2 nitrate(in) + H(+)(in)</text>
        <dbReference type="Rhea" id="RHEA:71539"/>
        <dbReference type="ChEBI" id="CHEBI:15378"/>
        <dbReference type="ChEBI" id="CHEBI:17632"/>
    </reaction>
    <physiologicalReaction direction="left-to-right" evidence="15">
        <dbReference type="Rhea" id="RHEA:71540"/>
    </physiologicalReaction>
</comment>
<gene>
    <name evidence="29" type="ORF">LARSCL_LOCUS11480</name>
</gene>
<evidence type="ECO:0000256" key="6">
    <source>
        <dbReference type="ARBA" id="ARBA00022475"/>
    </source>
</evidence>
<feature type="transmembrane region" description="Helical" evidence="27">
    <location>
        <begin position="372"/>
        <end position="403"/>
    </location>
</feature>
<keyword evidence="9 27" id="KW-1133">Transmembrane helix</keyword>
<feature type="transmembrane region" description="Helical" evidence="27">
    <location>
        <begin position="849"/>
        <end position="868"/>
    </location>
</feature>
<dbReference type="Gene3D" id="1.20.1250.20">
    <property type="entry name" value="MFS general substrate transporter like domains"/>
    <property type="match status" value="3"/>
</dbReference>
<evidence type="ECO:0000256" key="1">
    <source>
        <dbReference type="ARBA" id="ARBA00004432"/>
    </source>
</evidence>
<evidence type="ECO:0000256" key="17">
    <source>
        <dbReference type="ARBA" id="ARBA00050625"/>
    </source>
</evidence>
<comment type="catalytic activity">
    <reaction evidence="17">
        <text>N-acetylneuraminate(in) + H(+)(in) = N-acetylneuraminate(out) + H(+)(out)</text>
        <dbReference type="Rhea" id="RHEA:28987"/>
        <dbReference type="ChEBI" id="CHEBI:15378"/>
        <dbReference type="ChEBI" id="CHEBI:35418"/>
    </reaction>
    <physiologicalReaction direction="right-to-left" evidence="17">
        <dbReference type="Rhea" id="RHEA:28989"/>
    </physiologicalReaction>
</comment>
<keyword evidence="11 27" id="KW-0472">Membrane</keyword>
<keyword evidence="5" id="KW-0813">Transport</keyword>
<feature type="transmembrane region" description="Helical" evidence="27">
    <location>
        <begin position="292"/>
        <end position="310"/>
    </location>
</feature>
<dbReference type="PANTHER" id="PTHR11662:SF399">
    <property type="entry name" value="FI19708P1-RELATED"/>
    <property type="match status" value="1"/>
</dbReference>
<dbReference type="AlphaFoldDB" id="A0AAV2AB90"/>
<evidence type="ECO:0000256" key="26">
    <source>
        <dbReference type="SAM" id="MobiDB-lite"/>
    </source>
</evidence>
<dbReference type="InterPro" id="IPR005829">
    <property type="entry name" value="Sugar_transporter_CS"/>
</dbReference>
<dbReference type="GO" id="GO:0015293">
    <property type="term" value="F:symporter activity"/>
    <property type="evidence" value="ECO:0007669"/>
    <property type="project" value="UniProtKB-KW"/>
</dbReference>
<keyword evidence="10" id="KW-0770">Synapse</keyword>
<evidence type="ECO:0000256" key="3">
    <source>
        <dbReference type="ARBA" id="ARBA00004638"/>
    </source>
</evidence>
<feature type="transmembrane region" description="Helical" evidence="27">
    <location>
        <begin position="874"/>
        <end position="897"/>
    </location>
</feature>
<evidence type="ECO:0000256" key="2">
    <source>
        <dbReference type="ARBA" id="ARBA00004554"/>
    </source>
</evidence>
<dbReference type="PROSITE" id="PS00217">
    <property type="entry name" value="SUGAR_TRANSPORT_2"/>
    <property type="match status" value="1"/>
</dbReference>
<comment type="catalytic activity">
    <reaction evidence="20">
        <text>D-glucuronate(out) + H(+)(out) = D-glucuronate(in) + H(+)(in)</text>
        <dbReference type="Rhea" id="RHEA:72591"/>
        <dbReference type="ChEBI" id="CHEBI:15378"/>
        <dbReference type="ChEBI" id="CHEBI:58720"/>
    </reaction>
    <physiologicalReaction direction="left-to-right" evidence="20">
        <dbReference type="Rhea" id="RHEA:72592"/>
    </physiologicalReaction>
</comment>
<dbReference type="InterPro" id="IPR036259">
    <property type="entry name" value="MFS_trans_sf"/>
</dbReference>
<reference evidence="29 30" key="1">
    <citation type="submission" date="2024-04" db="EMBL/GenBank/DDBJ databases">
        <authorList>
            <person name="Rising A."/>
            <person name="Reimegard J."/>
            <person name="Sonavane S."/>
            <person name="Akerstrom W."/>
            <person name="Nylinder S."/>
            <person name="Hedman E."/>
            <person name="Kallberg Y."/>
        </authorList>
    </citation>
    <scope>NUCLEOTIDE SEQUENCE [LARGE SCALE GENOMIC DNA]</scope>
</reference>
<feature type="transmembrane region" description="Helical" evidence="27">
    <location>
        <begin position="166"/>
        <end position="187"/>
    </location>
</feature>
<feature type="transmembrane region" description="Helical" evidence="27">
    <location>
        <begin position="138"/>
        <end position="160"/>
    </location>
</feature>
<feature type="transmembrane region" description="Helical" evidence="27">
    <location>
        <begin position="931"/>
        <end position="955"/>
    </location>
</feature>
<evidence type="ECO:0000256" key="25">
    <source>
        <dbReference type="ARBA" id="ARBA00081925"/>
    </source>
</evidence>
<dbReference type="GO" id="GO:0005765">
    <property type="term" value="C:lysosomal membrane"/>
    <property type="evidence" value="ECO:0007669"/>
    <property type="project" value="UniProtKB-SubCell"/>
</dbReference>
<feature type="transmembrane region" description="Helical" evidence="27">
    <location>
        <begin position="1036"/>
        <end position="1058"/>
    </location>
</feature>
<evidence type="ECO:0000256" key="23">
    <source>
        <dbReference type="ARBA" id="ARBA00080244"/>
    </source>
</evidence>
<evidence type="ECO:0000256" key="24">
    <source>
        <dbReference type="ARBA" id="ARBA00081195"/>
    </source>
</evidence>
<accession>A0AAV2AB90</accession>
<dbReference type="PROSITE" id="PS50850">
    <property type="entry name" value="MFS"/>
    <property type="match status" value="2"/>
</dbReference>
<comment type="caution">
    <text evidence="29">The sequence shown here is derived from an EMBL/GenBank/DDBJ whole genome shotgun (WGS) entry which is preliminary data.</text>
</comment>
<dbReference type="InterPro" id="IPR020846">
    <property type="entry name" value="MFS_dom"/>
</dbReference>
<dbReference type="InterPro" id="IPR050382">
    <property type="entry name" value="MFS_Na/Anion_cotransporter"/>
</dbReference>
<evidence type="ECO:0000256" key="19">
    <source>
        <dbReference type="ARBA" id="ARBA00051447"/>
    </source>
</evidence>
<dbReference type="GO" id="GO:0046942">
    <property type="term" value="P:carboxylic acid transport"/>
    <property type="evidence" value="ECO:0007669"/>
    <property type="project" value="UniProtKB-ARBA"/>
</dbReference>
<evidence type="ECO:0000313" key="29">
    <source>
        <dbReference type="EMBL" id="CAL1281266.1"/>
    </source>
</evidence>
<keyword evidence="12" id="KW-0325">Glycoprotein</keyword>
<evidence type="ECO:0000256" key="8">
    <source>
        <dbReference type="ARBA" id="ARBA00022847"/>
    </source>
</evidence>
<feature type="region of interest" description="Disordered" evidence="26">
    <location>
        <begin position="1136"/>
        <end position="1168"/>
    </location>
</feature>
<dbReference type="FunFam" id="1.20.1250.20:FF:000003">
    <property type="entry name" value="Solute carrier family 17 member 3"/>
    <property type="match status" value="2"/>
</dbReference>